<evidence type="ECO:0000313" key="2">
    <source>
        <dbReference type="EMBL" id="KRG63830.1"/>
    </source>
</evidence>
<gene>
    <name evidence="2" type="ORF">ABB27_17290</name>
</gene>
<keyword evidence="3" id="KW-1185">Reference proteome</keyword>
<dbReference type="OrthoDB" id="65801at2"/>
<sequence>MKLLILDLDETLIHATDCYLDRDPDFEVGPYAVYKRPGLDLFLSKVRSQFHLAVWTSSTRLYAAPVVENIFPHDVDLKFVWSRERCTMRFDPEHHDYEWAKNLDKLKRRGYKLEHVLMLDDTPAKLARHYGNLVRVKPFLGNLADRELFQLSDYLPTLAETPNVRRIEKRFWRKASTSEP</sequence>
<dbReference type="Gene3D" id="3.40.50.1000">
    <property type="entry name" value="HAD superfamily/HAD-like"/>
    <property type="match status" value="1"/>
</dbReference>
<comment type="caution">
    <text evidence="2">The sequence shown here is derived from an EMBL/GenBank/DDBJ whole genome shotgun (WGS) entry which is preliminary data.</text>
</comment>
<accession>A0A0R0C3L5</accession>
<evidence type="ECO:0000313" key="3">
    <source>
        <dbReference type="Proteomes" id="UP000051863"/>
    </source>
</evidence>
<dbReference type="SMART" id="SM00577">
    <property type="entry name" value="CPDc"/>
    <property type="match status" value="1"/>
</dbReference>
<dbReference type="RefSeq" id="WP_083491367.1">
    <property type="nucleotide sequence ID" value="NZ_LDJJ01000069.1"/>
</dbReference>
<protein>
    <recommendedName>
        <fullName evidence="1">FCP1 homology domain-containing protein</fullName>
    </recommendedName>
</protein>
<dbReference type="AlphaFoldDB" id="A0A0R0C3L5"/>
<evidence type="ECO:0000259" key="1">
    <source>
        <dbReference type="PROSITE" id="PS50969"/>
    </source>
</evidence>
<organism evidence="2 3">
    <name type="scientific">Stenotrophomonas terrae</name>
    <dbReference type="NCBI Taxonomy" id="405446"/>
    <lineage>
        <taxon>Bacteria</taxon>
        <taxon>Pseudomonadati</taxon>
        <taxon>Pseudomonadota</taxon>
        <taxon>Gammaproteobacteria</taxon>
        <taxon>Lysobacterales</taxon>
        <taxon>Lysobacteraceae</taxon>
        <taxon>Stenotrophomonas</taxon>
    </lineage>
</organism>
<dbReference type="SUPFAM" id="SSF56784">
    <property type="entry name" value="HAD-like"/>
    <property type="match status" value="1"/>
</dbReference>
<dbReference type="InterPro" id="IPR050365">
    <property type="entry name" value="TIM50"/>
</dbReference>
<name>A0A0R0C3L5_9GAMM</name>
<dbReference type="InterPro" id="IPR036412">
    <property type="entry name" value="HAD-like_sf"/>
</dbReference>
<feature type="domain" description="FCP1 homology" evidence="1">
    <location>
        <begin position="1"/>
        <end position="158"/>
    </location>
</feature>
<dbReference type="PATRIC" id="fig|405446.3.peg.3347"/>
<reference evidence="2 3" key="1">
    <citation type="submission" date="2015-05" db="EMBL/GenBank/DDBJ databases">
        <title>Genome sequencing and analysis of members of genus Stenotrophomonas.</title>
        <authorList>
            <person name="Patil P.P."/>
            <person name="Midha S."/>
            <person name="Patil P.B."/>
        </authorList>
    </citation>
    <scope>NUCLEOTIDE SEQUENCE [LARGE SCALE GENOMIC DNA]</scope>
    <source>
        <strain evidence="2 3">DSM 18941</strain>
    </source>
</reference>
<dbReference type="Pfam" id="PF03031">
    <property type="entry name" value="NIF"/>
    <property type="match status" value="1"/>
</dbReference>
<dbReference type="Proteomes" id="UP000051863">
    <property type="component" value="Unassembled WGS sequence"/>
</dbReference>
<dbReference type="CDD" id="cd07521">
    <property type="entry name" value="HAD_FCP1-like"/>
    <property type="match status" value="1"/>
</dbReference>
<dbReference type="InterPro" id="IPR004274">
    <property type="entry name" value="FCP1_dom"/>
</dbReference>
<dbReference type="EMBL" id="LDJJ01000069">
    <property type="protein sequence ID" value="KRG63830.1"/>
    <property type="molecule type" value="Genomic_DNA"/>
</dbReference>
<proteinExistence type="predicted"/>
<dbReference type="InterPro" id="IPR023214">
    <property type="entry name" value="HAD_sf"/>
</dbReference>
<dbReference type="PANTHER" id="PTHR12210">
    <property type="entry name" value="DULLARD PROTEIN PHOSPHATASE"/>
    <property type="match status" value="1"/>
</dbReference>
<dbReference type="PROSITE" id="PS50969">
    <property type="entry name" value="FCP1"/>
    <property type="match status" value="1"/>
</dbReference>